<feature type="coiled-coil region" evidence="1">
    <location>
        <begin position="210"/>
        <end position="237"/>
    </location>
</feature>
<evidence type="ECO:0000313" key="3">
    <source>
        <dbReference type="Proteomes" id="UP000596661"/>
    </source>
</evidence>
<name>A0A803Q2U7_CANSA</name>
<dbReference type="Proteomes" id="UP000596661">
    <property type="component" value="Chromosome 7"/>
</dbReference>
<accession>A0A803Q2U7</accession>
<keyword evidence="3" id="KW-1185">Reference proteome</keyword>
<evidence type="ECO:0000256" key="1">
    <source>
        <dbReference type="SAM" id="Coils"/>
    </source>
</evidence>
<dbReference type="AlphaFoldDB" id="A0A803Q2U7"/>
<dbReference type="Gramene" id="evm.model.07.1497">
    <property type="protein sequence ID" value="cds.evm.model.07.1497"/>
    <property type="gene ID" value="evm.TU.07.1497"/>
</dbReference>
<reference evidence="2" key="1">
    <citation type="submission" date="2018-11" db="EMBL/GenBank/DDBJ databases">
        <authorList>
            <person name="Grassa J C."/>
        </authorList>
    </citation>
    <scope>NUCLEOTIDE SEQUENCE [LARGE SCALE GENOMIC DNA]</scope>
</reference>
<organism evidence="2 3">
    <name type="scientific">Cannabis sativa</name>
    <name type="common">Hemp</name>
    <name type="synonym">Marijuana</name>
    <dbReference type="NCBI Taxonomy" id="3483"/>
    <lineage>
        <taxon>Eukaryota</taxon>
        <taxon>Viridiplantae</taxon>
        <taxon>Streptophyta</taxon>
        <taxon>Embryophyta</taxon>
        <taxon>Tracheophyta</taxon>
        <taxon>Spermatophyta</taxon>
        <taxon>Magnoliopsida</taxon>
        <taxon>eudicotyledons</taxon>
        <taxon>Gunneridae</taxon>
        <taxon>Pentapetalae</taxon>
        <taxon>rosids</taxon>
        <taxon>fabids</taxon>
        <taxon>Rosales</taxon>
        <taxon>Cannabaceae</taxon>
        <taxon>Cannabis</taxon>
    </lineage>
</organism>
<dbReference type="EnsemblPlants" id="evm.model.07.1497">
    <property type="protein sequence ID" value="cds.evm.model.07.1497"/>
    <property type="gene ID" value="evm.TU.07.1497"/>
</dbReference>
<sequence>MLKGSSMMRRCKRWRTRDPRERLSSVGFSSVHPHTEEVRNLEAKGLLRDVEVFLPHVGQLATNPEEVMKIGGYIKDYYIVQAMDANHLSFQLAKTYCCPYFTPGLKLRAQTILRLSYRAQNIFLLTSIRNFVQYWLYPSEEVEEEVHVAKAPNLNKKCRRRKRRAKRKNKPCLLKLEAMLKRKAGSSSGQEKFKRAHRLLEERDTFWRLLQNMDQQVKDLTTEVAREKNAITSKEEALNKEIEAEQASESIDEVSRGNIEQAEAVDLDFSVADQDGSATIEDLNTTTPMD</sequence>
<protein>
    <submittedName>
        <fullName evidence="2">Uncharacterized protein</fullName>
    </submittedName>
</protein>
<dbReference type="EMBL" id="UZAU01000669">
    <property type="status" value="NOT_ANNOTATED_CDS"/>
    <property type="molecule type" value="Genomic_DNA"/>
</dbReference>
<proteinExistence type="predicted"/>
<reference evidence="2" key="2">
    <citation type="submission" date="2021-03" db="UniProtKB">
        <authorList>
            <consortium name="EnsemblPlants"/>
        </authorList>
    </citation>
    <scope>IDENTIFICATION</scope>
</reference>
<evidence type="ECO:0000313" key="2">
    <source>
        <dbReference type="EnsemblPlants" id="cds.evm.model.07.1497"/>
    </source>
</evidence>
<keyword evidence="1" id="KW-0175">Coiled coil</keyword>